<evidence type="ECO:0000313" key="2">
    <source>
        <dbReference type="EMBL" id="HIR09277.1"/>
    </source>
</evidence>
<evidence type="ECO:0000256" key="1">
    <source>
        <dbReference type="SAM" id="Phobius"/>
    </source>
</evidence>
<protein>
    <submittedName>
        <fullName evidence="2">Uncharacterized protein</fullName>
    </submittedName>
</protein>
<name>A0A9D1A6N2_9FIRM</name>
<accession>A0A9D1A6N2</accession>
<reference evidence="2" key="1">
    <citation type="submission" date="2020-10" db="EMBL/GenBank/DDBJ databases">
        <authorList>
            <person name="Gilroy R."/>
        </authorList>
    </citation>
    <scope>NUCLEOTIDE SEQUENCE</scope>
    <source>
        <strain evidence="2">ChiHjej9B8-7071</strain>
    </source>
</reference>
<keyword evidence="1" id="KW-0812">Transmembrane</keyword>
<sequence length="85" mass="9161">MERQKGSGIATFLSILYVAAALALLLGVCGWCYPEFSQRAKEVLGGWENGQVRQAFSTLAEGLEAGEPVKETLSESIEVLLGEEN</sequence>
<organism evidence="2 3">
    <name type="scientific">Candidatus Avoscillospira stercoripullorum</name>
    <dbReference type="NCBI Taxonomy" id="2840709"/>
    <lineage>
        <taxon>Bacteria</taxon>
        <taxon>Bacillati</taxon>
        <taxon>Bacillota</taxon>
        <taxon>Clostridia</taxon>
        <taxon>Eubacteriales</taxon>
        <taxon>Oscillospiraceae</taxon>
        <taxon>Oscillospiraceae incertae sedis</taxon>
        <taxon>Candidatus Avoscillospira</taxon>
    </lineage>
</organism>
<comment type="caution">
    <text evidence="2">The sequence shown here is derived from an EMBL/GenBank/DDBJ whole genome shotgun (WGS) entry which is preliminary data.</text>
</comment>
<evidence type="ECO:0000313" key="3">
    <source>
        <dbReference type="Proteomes" id="UP000824258"/>
    </source>
</evidence>
<dbReference type="AlphaFoldDB" id="A0A9D1A6N2"/>
<dbReference type="EMBL" id="DVGD01000076">
    <property type="protein sequence ID" value="HIR09277.1"/>
    <property type="molecule type" value="Genomic_DNA"/>
</dbReference>
<proteinExistence type="predicted"/>
<keyword evidence="1" id="KW-1133">Transmembrane helix</keyword>
<feature type="transmembrane region" description="Helical" evidence="1">
    <location>
        <begin position="12"/>
        <end position="33"/>
    </location>
</feature>
<keyword evidence="1" id="KW-0472">Membrane</keyword>
<reference evidence="2" key="2">
    <citation type="journal article" date="2021" name="PeerJ">
        <title>Extensive microbial diversity within the chicken gut microbiome revealed by metagenomics and culture.</title>
        <authorList>
            <person name="Gilroy R."/>
            <person name="Ravi A."/>
            <person name="Getino M."/>
            <person name="Pursley I."/>
            <person name="Horton D.L."/>
            <person name="Alikhan N.F."/>
            <person name="Baker D."/>
            <person name="Gharbi K."/>
            <person name="Hall N."/>
            <person name="Watson M."/>
            <person name="Adriaenssens E.M."/>
            <person name="Foster-Nyarko E."/>
            <person name="Jarju S."/>
            <person name="Secka A."/>
            <person name="Antonio M."/>
            <person name="Oren A."/>
            <person name="Chaudhuri R.R."/>
            <person name="La Ragione R."/>
            <person name="Hildebrand F."/>
            <person name="Pallen M.J."/>
        </authorList>
    </citation>
    <scope>NUCLEOTIDE SEQUENCE</scope>
    <source>
        <strain evidence="2">ChiHjej9B8-7071</strain>
    </source>
</reference>
<gene>
    <name evidence="2" type="ORF">IAA70_02615</name>
</gene>
<dbReference type="Proteomes" id="UP000824258">
    <property type="component" value="Unassembled WGS sequence"/>
</dbReference>